<dbReference type="AlphaFoldDB" id="A0A9W6W765"/>
<evidence type="ECO:0000256" key="1">
    <source>
        <dbReference type="ARBA" id="ARBA00003033"/>
    </source>
</evidence>
<dbReference type="Gene3D" id="3.40.1000.40">
    <property type="entry name" value="Respiratory growth induced protein 1"/>
    <property type="match status" value="1"/>
</dbReference>
<name>A0A9W6W765_CANBO</name>
<evidence type="ECO:0000256" key="2">
    <source>
        <dbReference type="ARBA" id="ARBA00004202"/>
    </source>
</evidence>
<comment type="caution">
    <text evidence="5">The sequence shown here is derived from an EMBL/GenBank/DDBJ whole genome shotgun (WGS) entry which is preliminary data.</text>
</comment>
<accession>A0A9W6W765</accession>
<dbReference type="InterPro" id="IPR038235">
    <property type="entry name" value="RGI1_sf"/>
</dbReference>
<evidence type="ECO:0000256" key="3">
    <source>
        <dbReference type="ARBA" id="ARBA00009268"/>
    </source>
</evidence>
<keyword evidence="6" id="KW-1185">Reference proteome</keyword>
<dbReference type="GO" id="GO:0006112">
    <property type="term" value="P:energy reserve metabolic process"/>
    <property type="evidence" value="ECO:0007669"/>
    <property type="project" value="InterPro"/>
</dbReference>
<dbReference type="InterPro" id="IPR022554">
    <property type="entry name" value="RGI1"/>
</dbReference>
<sequence length="203" mass="23787">MGKKKASMSAINFTDEPVHVDHLKPAPKRRPSVTEKLVDGDGNEKDIVKLLEPSIKTFDDLNSFEHYIKGETFDNDFDYYHAKLNYLPPFVLNEIHDNLEKIKPTMNARSKKFVRHLNHHIKRHLLTDIQTMSGVDYKFEKAHVERLQDGRIIFHFKDYSDHGFDQEARSVNRHWSIDLDVECFPDNPYVNIDLKSVPIEEEV</sequence>
<comment type="subcellular location">
    <subcellularLocation>
        <location evidence="2">Cell membrane</location>
        <topology evidence="2">Peripheral membrane protein</topology>
    </subcellularLocation>
</comment>
<protein>
    <recommendedName>
        <fullName evidence="4">Respiratory growth induced protein 1</fullName>
    </recommendedName>
</protein>
<evidence type="ECO:0000256" key="4">
    <source>
        <dbReference type="ARBA" id="ARBA00021474"/>
    </source>
</evidence>
<dbReference type="Pfam" id="PF10843">
    <property type="entry name" value="RGI1"/>
    <property type="match status" value="1"/>
</dbReference>
<evidence type="ECO:0000313" key="6">
    <source>
        <dbReference type="Proteomes" id="UP001165120"/>
    </source>
</evidence>
<reference evidence="5" key="1">
    <citation type="submission" date="2023-04" db="EMBL/GenBank/DDBJ databases">
        <title>Candida boidinii NBRC 10035.</title>
        <authorList>
            <person name="Ichikawa N."/>
            <person name="Sato H."/>
            <person name="Tonouchi N."/>
        </authorList>
    </citation>
    <scope>NUCLEOTIDE SEQUENCE</scope>
    <source>
        <strain evidence="5">NBRC 10035</strain>
    </source>
</reference>
<proteinExistence type="inferred from homology"/>
<gene>
    <name evidence="5" type="ORF">Cboi02_000015800</name>
</gene>
<dbReference type="EMBL" id="BSXN01000025">
    <property type="protein sequence ID" value="GME66708.1"/>
    <property type="molecule type" value="Genomic_DNA"/>
</dbReference>
<dbReference type="Proteomes" id="UP001165120">
    <property type="component" value="Unassembled WGS sequence"/>
</dbReference>
<organism evidence="5 6">
    <name type="scientific">Candida boidinii</name>
    <name type="common">Yeast</name>
    <dbReference type="NCBI Taxonomy" id="5477"/>
    <lineage>
        <taxon>Eukaryota</taxon>
        <taxon>Fungi</taxon>
        <taxon>Dikarya</taxon>
        <taxon>Ascomycota</taxon>
        <taxon>Saccharomycotina</taxon>
        <taxon>Pichiomycetes</taxon>
        <taxon>Pichiales</taxon>
        <taxon>Pichiaceae</taxon>
        <taxon>Ogataea</taxon>
        <taxon>Ogataea/Candida clade</taxon>
    </lineage>
</organism>
<comment type="function">
    <text evidence="1">Involved in the control of energetic metabolism and significantly contribute to cell fitness, especially under respiratory growth conditions.</text>
</comment>
<evidence type="ECO:0000313" key="5">
    <source>
        <dbReference type="EMBL" id="GME66708.1"/>
    </source>
</evidence>
<dbReference type="GO" id="GO:0005886">
    <property type="term" value="C:plasma membrane"/>
    <property type="evidence" value="ECO:0007669"/>
    <property type="project" value="UniProtKB-SubCell"/>
</dbReference>
<comment type="similarity">
    <text evidence="3">Belongs to the RGI1 family.</text>
</comment>